<dbReference type="Proteomes" id="UP001152795">
    <property type="component" value="Unassembled WGS sequence"/>
</dbReference>
<keyword evidence="3" id="KW-1185">Reference proteome</keyword>
<feature type="compositionally biased region" description="Polar residues" evidence="1">
    <location>
        <begin position="311"/>
        <end position="324"/>
    </location>
</feature>
<dbReference type="EMBL" id="CACRXK020000707">
    <property type="protein sequence ID" value="CAB3984203.1"/>
    <property type="molecule type" value="Genomic_DNA"/>
</dbReference>
<protein>
    <submittedName>
        <fullName evidence="2">Uncharacterized protein</fullName>
    </submittedName>
</protein>
<evidence type="ECO:0000313" key="2">
    <source>
        <dbReference type="EMBL" id="CAB3984203.1"/>
    </source>
</evidence>
<proteinExistence type="predicted"/>
<feature type="region of interest" description="Disordered" evidence="1">
    <location>
        <begin position="311"/>
        <end position="354"/>
    </location>
</feature>
<organism evidence="2 3">
    <name type="scientific">Paramuricea clavata</name>
    <name type="common">Red gorgonian</name>
    <name type="synonym">Violescent sea-whip</name>
    <dbReference type="NCBI Taxonomy" id="317549"/>
    <lineage>
        <taxon>Eukaryota</taxon>
        <taxon>Metazoa</taxon>
        <taxon>Cnidaria</taxon>
        <taxon>Anthozoa</taxon>
        <taxon>Octocorallia</taxon>
        <taxon>Malacalcyonacea</taxon>
        <taxon>Plexauridae</taxon>
        <taxon>Paramuricea</taxon>
    </lineage>
</organism>
<name>A0A6S7G1V8_PARCT</name>
<dbReference type="OrthoDB" id="5988361at2759"/>
<evidence type="ECO:0000313" key="3">
    <source>
        <dbReference type="Proteomes" id="UP001152795"/>
    </source>
</evidence>
<sequence length="386" mass="43691">MCPFALKYWHNCSLVSLEKPQRVMIGFQKDNINQPDQWSIEERKALVEYVALFTPVSQDQAFSWPATKKTEFWDKCADGHFMLNRKAEKIRYQVNSHLKKKYKTLEDAEKDLGVDHFSEGLQFDGSVASSPPPVSSPVFAHSPNTYLRNPQVDCRGDVIANIAKLLGSMSSKLREDFIQKLLLSHLQVEFGSEYKSFVPSDFVGLCCTALKILHENGKQNIIYHLARGLGTQRADGSGPRLPIDWMPFGLLSYNIQYFSSDTVNNLRADSDYINWETTMYSNFEHKWQVWEETFGNSAGLSLPENDVMEINPTSAMPNGNNIRQPNPVEILQTSPSADDDDNLSQISSSNVDNLDDSNTEELSFFVGTIKFGRARKCVIGRQTRGH</sequence>
<evidence type="ECO:0000256" key="1">
    <source>
        <dbReference type="SAM" id="MobiDB-lite"/>
    </source>
</evidence>
<comment type="caution">
    <text evidence="2">The sequence shown here is derived from an EMBL/GenBank/DDBJ whole genome shotgun (WGS) entry which is preliminary data.</text>
</comment>
<dbReference type="AlphaFoldDB" id="A0A6S7G1V8"/>
<reference evidence="2" key="1">
    <citation type="submission" date="2020-04" db="EMBL/GenBank/DDBJ databases">
        <authorList>
            <person name="Alioto T."/>
            <person name="Alioto T."/>
            <person name="Gomez Garrido J."/>
        </authorList>
    </citation>
    <scope>NUCLEOTIDE SEQUENCE</scope>
    <source>
        <strain evidence="2">A484AB</strain>
    </source>
</reference>
<accession>A0A6S7G1V8</accession>
<gene>
    <name evidence="2" type="ORF">PACLA_8A007243</name>
</gene>